<gene>
    <name evidence="2" type="ORF">JMJ56_15625</name>
</gene>
<proteinExistence type="predicted"/>
<dbReference type="Gene3D" id="3.90.550.10">
    <property type="entry name" value="Spore Coat Polysaccharide Biosynthesis Protein SpsA, Chain A"/>
    <property type="match status" value="1"/>
</dbReference>
<dbReference type="EMBL" id="JAETWB010000006">
    <property type="protein sequence ID" value="MBL6079449.1"/>
    <property type="molecule type" value="Genomic_DNA"/>
</dbReference>
<comment type="caution">
    <text evidence="2">The sequence shown here is derived from an EMBL/GenBank/DDBJ whole genome shotgun (WGS) entry which is preliminary data.</text>
</comment>
<dbReference type="CDD" id="cd00761">
    <property type="entry name" value="Glyco_tranf_GTA_type"/>
    <property type="match status" value="1"/>
</dbReference>
<dbReference type="RefSeq" id="WP_202832676.1">
    <property type="nucleotide sequence ID" value="NZ_JAETWB010000006.1"/>
</dbReference>
<evidence type="ECO:0000259" key="1">
    <source>
        <dbReference type="Pfam" id="PF00535"/>
    </source>
</evidence>
<sequence length="362" mass="40358">MTTTHHGEAATPPTARVPSVTACLVTHDRPHYVRSCLESLRQQTVGPDGFDIVVVDSCSAPAVSEELAALVAPLPNARLLRVDRPGASAARNLGAEVSEADFIAYLDDDALAMPDWIEQIQRVAATRDPWPGVLAGRVLPVWEAPLPDWWPDSLRGVLSIIEWEGTGEFRTPQVPDGLEPYGVNMIVQRRPLLEMGGFADRLGRVGKLLLSDEDVQVGWRLQDRGYSAWYDSSIVVRHQIQARRLRPEWLLERLYWQGASTVATRRILGAPEQVWRELPRRLVVEAITLPSSLLPQDSTALLALRWRLAYARGFTRMALMGEHKKRSLPGRLLRALLRRDGEPVIPTLDIGARADEAGKTHR</sequence>
<dbReference type="SUPFAM" id="SSF53448">
    <property type="entry name" value="Nucleotide-diphospho-sugar transferases"/>
    <property type="match status" value="1"/>
</dbReference>
<dbReference type="PANTHER" id="PTHR43685:SF3">
    <property type="entry name" value="SLR2126 PROTEIN"/>
    <property type="match status" value="1"/>
</dbReference>
<protein>
    <submittedName>
        <fullName evidence="2">Glycosyltransferase</fullName>
    </submittedName>
</protein>
<feature type="domain" description="Glycosyltransferase 2-like" evidence="1">
    <location>
        <begin position="22"/>
        <end position="125"/>
    </location>
</feature>
<dbReference type="Pfam" id="PF00535">
    <property type="entry name" value="Glycos_transf_2"/>
    <property type="match status" value="1"/>
</dbReference>
<dbReference type="InterPro" id="IPR050834">
    <property type="entry name" value="Glycosyltransf_2"/>
</dbReference>
<reference evidence="2 3" key="1">
    <citation type="submission" date="2021-01" db="EMBL/GenBank/DDBJ databases">
        <title>Belnapia mucosa sp. nov. and Belnapia arida sp. nov., isolated from the Tabernas Desert (Almeria, Spain).</title>
        <authorList>
            <person name="Molina-Menor E."/>
            <person name="Vidal-Verdu A."/>
            <person name="Calonge A."/>
            <person name="Satari L."/>
            <person name="Pereto J."/>
            <person name="Porcar M."/>
        </authorList>
    </citation>
    <scope>NUCLEOTIDE SEQUENCE [LARGE SCALE GENOMIC DNA]</scope>
    <source>
        <strain evidence="2 3">T18</strain>
    </source>
</reference>
<name>A0ABS1U6B4_9PROT</name>
<dbReference type="PANTHER" id="PTHR43685">
    <property type="entry name" value="GLYCOSYLTRANSFERASE"/>
    <property type="match status" value="1"/>
</dbReference>
<dbReference type="InterPro" id="IPR029044">
    <property type="entry name" value="Nucleotide-diphossugar_trans"/>
</dbReference>
<dbReference type="InterPro" id="IPR001173">
    <property type="entry name" value="Glyco_trans_2-like"/>
</dbReference>
<organism evidence="2 3">
    <name type="scientific">Belnapia arida</name>
    <dbReference type="NCBI Taxonomy" id="2804533"/>
    <lineage>
        <taxon>Bacteria</taxon>
        <taxon>Pseudomonadati</taxon>
        <taxon>Pseudomonadota</taxon>
        <taxon>Alphaproteobacteria</taxon>
        <taxon>Acetobacterales</taxon>
        <taxon>Roseomonadaceae</taxon>
        <taxon>Belnapia</taxon>
    </lineage>
</organism>
<accession>A0ABS1U6B4</accession>
<keyword evidence="3" id="KW-1185">Reference proteome</keyword>
<dbReference type="Proteomes" id="UP000660885">
    <property type="component" value="Unassembled WGS sequence"/>
</dbReference>
<evidence type="ECO:0000313" key="2">
    <source>
        <dbReference type="EMBL" id="MBL6079449.1"/>
    </source>
</evidence>
<evidence type="ECO:0000313" key="3">
    <source>
        <dbReference type="Proteomes" id="UP000660885"/>
    </source>
</evidence>